<dbReference type="AlphaFoldDB" id="A0A2W5IFU5"/>
<evidence type="ECO:0000256" key="1">
    <source>
        <dbReference type="ARBA" id="ARBA00022676"/>
    </source>
</evidence>
<dbReference type="Gene3D" id="3.40.50.2000">
    <property type="entry name" value="Glycogen Phosphorylase B"/>
    <property type="match status" value="2"/>
</dbReference>
<dbReference type="PANTHER" id="PTHR45947:SF3">
    <property type="entry name" value="SULFOQUINOVOSYL TRANSFERASE SQD2"/>
    <property type="match status" value="1"/>
</dbReference>
<dbReference type="GO" id="GO:1903509">
    <property type="term" value="P:liposaccharide metabolic process"/>
    <property type="evidence" value="ECO:0007669"/>
    <property type="project" value="UniProtKB-ARBA"/>
</dbReference>
<dbReference type="Proteomes" id="UP000248606">
    <property type="component" value="Unassembled WGS sequence"/>
</dbReference>
<dbReference type="GO" id="GO:0016758">
    <property type="term" value="F:hexosyltransferase activity"/>
    <property type="evidence" value="ECO:0007669"/>
    <property type="project" value="TreeGrafter"/>
</dbReference>
<comment type="caution">
    <text evidence="4">The sequence shown here is derived from an EMBL/GenBank/DDBJ whole genome shotgun (WGS) entry which is preliminary data.</text>
</comment>
<dbReference type="Pfam" id="PF13692">
    <property type="entry name" value="Glyco_trans_1_4"/>
    <property type="match status" value="1"/>
</dbReference>
<dbReference type="Pfam" id="PF13439">
    <property type="entry name" value="Glyco_transf_4"/>
    <property type="match status" value="1"/>
</dbReference>
<evidence type="ECO:0000313" key="5">
    <source>
        <dbReference type="Proteomes" id="UP000248606"/>
    </source>
</evidence>
<dbReference type="GO" id="GO:1901137">
    <property type="term" value="P:carbohydrate derivative biosynthetic process"/>
    <property type="evidence" value="ECO:0007669"/>
    <property type="project" value="UniProtKB-ARBA"/>
</dbReference>
<evidence type="ECO:0000256" key="2">
    <source>
        <dbReference type="ARBA" id="ARBA00022679"/>
    </source>
</evidence>
<name>A0A2W5IFU5_9ACTN</name>
<dbReference type="PANTHER" id="PTHR45947">
    <property type="entry name" value="SULFOQUINOVOSYL TRANSFERASE SQD2"/>
    <property type="match status" value="1"/>
</dbReference>
<evidence type="ECO:0000259" key="3">
    <source>
        <dbReference type="Pfam" id="PF13439"/>
    </source>
</evidence>
<accession>A0A2W5IFU5</accession>
<reference evidence="4 5" key="1">
    <citation type="submission" date="2017-08" db="EMBL/GenBank/DDBJ databases">
        <title>Infants hospitalized years apart are colonized by the same room-sourced microbial strains.</title>
        <authorList>
            <person name="Brooks B."/>
            <person name="Olm M.R."/>
            <person name="Firek B.A."/>
            <person name="Baker R."/>
            <person name="Thomas B.C."/>
            <person name="Morowitz M.J."/>
            <person name="Banfield J.F."/>
        </authorList>
    </citation>
    <scope>NUCLEOTIDE SEQUENCE [LARGE SCALE GENOMIC DNA]</scope>
    <source>
        <strain evidence="4">S2_006_000_R1_57</strain>
    </source>
</reference>
<dbReference type="EMBL" id="QFOZ01000001">
    <property type="protein sequence ID" value="PZP89893.1"/>
    <property type="molecule type" value="Genomic_DNA"/>
</dbReference>
<dbReference type="SUPFAM" id="SSF53756">
    <property type="entry name" value="UDP-Glycosyltransferase/glycogen phosphorylase"/>
    <property type="match status" value="1"/>
</dbReference>
<keyword evidence="1 4" id="KW-0328">Glycosyltransferase</keyword>
<organism evidence="4 5">
    <name type="scientific">Lawsonella clevelandensis</name>
    <dbReference type="NCBI Taxonomy" id="1528099"/>
    <lineage>
        <taxon>Bacteria</taxon>
        <taxon>Bacillati</taxon>
        <taxon>Actinomycetota</taxon>
        <taxon>Actinomycetes</taxon>
        <taxon>Mycobacteriales</taxon>
        <taxon>Lawsonellaceae</taxon>
        <taxon>Lawsonella</taxon>
    </lineage>
</organism>
<dbReference type="InterPro" id="IPR050194">
    <property type="entry name" value="Glycosyltransferase_grp1"/>
</dbReference>
<dbReference type="InterPro" id="IPR028098">
    <property type="entry name" value="Glyco_trans_4-like_N"/>
</dbReference>
<evidence type="ECO:0000313" key="4">
    <source>
        <dbReference type="EMBL" id="PZP89893.1"/>
    </source>
</evidence>
<proteinExistence type="predicted"/>
<dbReference type="RefSeq" id="WP_290595315.1">
    <property type="nucleotide sequence ID" value="NZ_CAKZIO010000003.1"/>
</dbReference>
<protein>
    <submittedName>
        <fullName evidence="4">Alpha-(1-2)-phosphatidylinositol mannosyltransferase</fullName>
    </submittedName>
</protein>
<feature type="domain" description="Glycosyltransferase subfamily 4-like N-terminal" evidence="3">
    <location>
        <begin position="14"/>
        <end position="173"/>
    </location>
</feature>
<dbReference type="CDD" id="cd03801">
    <property type="entry name" value="GT4_PimA-like"/>
    <property type="match status" value="1"/>
</dbReference>
<gene>
    <name evidence="4" type="ORF">DI579_01695</name>
</gene>
<sequence length="374" mass="40198">MRIGMICPYSFDIPGGVQIHILEIANEMIELGHHVEVLGPGEKTDSVPSYVTLTGKAIPIPFNGSVARLSFTPQHWRAVRKFIAEGDFDVVHLHEPASPSLTMWATYMAQGPLVSTFHASGKPSALVRVFRSFLMKRLEGISGHIAVSNMARRWQMDGIGGDAVLIPNGVRVSKFRTAKPLPGYEVNDHPVLLFLGRYDEPRKGMDVLIDALPRVYAQYPDVELMVIGDGDAAILREKLAGKVGTLTILGHVSDEEKASAFRSASIYVAPNTGGESFGIVLVEAMSAGVPVVASDIPAFTAVLDKGAAGWLSSVGDSDMLGKTIVQALTDKHETTAKVVHATSVVAQYDWSVVAQQVLAVYETVTLGAGKVQLK</sequence>
<keyword evidence="2 4" id="KW-0808">Transferase</keyword>